<name>A0ABR0T3M0_9HYPO</name>
<sequence>MRVLLLAVAVAFTPILATAVSLHSINDQISGFLAAQELFGAPLSPLRKTDVKPGKPVKPGTDLRILCVGDSITVGFLSERDGGDGTGYRLRLREDLSKDKVVFTGNVTTRGAMADNYFAAWNGKTIQYITDHIEPSLKQRPNIILLHAGTNDMNPNPAISTEGHDPVAATLRLGQLIDKIIQECPDAVILVAMIVGTCNAKQAPQTQTFQSLVPQVVAPRLAAGAHVLAVNLTTFPIRELQDCIHPTNNGYQMLGDYWYDFITQIPEDWIVASVGSPPDRSEADRVSGVDGFILFSWVASILYQLL</sequence>
<dbReference type="EMBL" id="JAVFKD010000001">
    <property type="protein sequence ID" value="KAK5998824.1"/>
    <property type="molecule type" value="Genomic_DNA"/>
</dbReference>
<accession>A0ABR0T3M0</accession>
<dbReference type="Pfam" id="PF13472">
    <property type="entry name" value="Lipase_GDSL_2"/>
    <property type="match status" value="1"/>
</dbReference>
<reference evidence="3 4" key="1">
    <citation type="submission" date="2024-01" db="EMBL/GenBank/DDBJ databases">
        <title>Complete genome of Cladobotryum mycophilum ATHUM6906.</title>
        <authorList>
            <person name="Christinaki A.C."/>
            <person name="Myridakis A.I."/>
            <person name="Kouvelis V.N."/>
        </authorList>
    </citation>
    <scope>NUCLEOTIDE SEQUENCE [LARGE SCALE GENOMIC DNA]</scope>
    <source>
        <strain evidence="3 4">ATHUM6906</strain>
    </source>
</reference>
<evidence type="ECO:0000259" key="2">
    <source>
        <dbReference type="Pfam" id="PF13472"/>
    </source>
</evidence>
<dbReference type="InterPro" id="IPR013830">
    <property type="entry name" value="SGNH_hydro"/>
</dbReference>
<evidence type="ECO:0000256" key="1">
    <source>
        <dbReference type="SAM" id="SignalP"/>
    </source>
</evidence>
<protein>
    <recommendedName>
        <fullName evidence="2">SGNH hydrolase-type esterase domain-containing protein</fullName>
    </recommendedName>
</protein>
<feature type="chain" id="PRO_5045954619" description="SGNH hydrolase-type esterase domain-containing protein" evidence="1">
    <location>
        <begin position="20"/>
        <end position="306"/>
    </location>
</feature>
<dbReference type="InterPro" id="IPR051532">
    <property type="entry name" value="Ester_Hydrolysis_Enzymes"/>
</dbReference>
<keyword evidence="4" id="KW-1185">Reference proteome</keyword>
<feature type="signal peptide" evidence="1">
    <location>
        <begin position="1"/>
        <end position="19"/>
    </location>
</feature>
<dbReference type="CDD" id="cd01833">
    <property type="entry name" value="XynB_like"/>
    <property type="match status" value="1"/>
</dbReference>
<dbReference type="PANTHER" id="PTHR30383">
    <property type="entry name" value="THIOESTERASE 1/PROTEASE 1/LYSOPHOSPHOLIPASE L1"/>
    <property type="match status" value="1"/>
</dbReference>
<proteinExistence type="predicted"/>
<organism evidence="3 4">
    <name type="scientific">Cladobotryum mycophilum</name>
    <dbReference type="NCBI Taxonomy" id="491253"/>
    <lineage>
        <taxon>Eukaryota</taxon>
        <taxon>Fungi</taxon>
        <taxon>Dikarya</taxon>
        <taxon>Ascomycota</taxon>
        <taxon>Pezizomycotina</taxon>
        <taxon>Sordariomycetes</taxon>
        <taxon>Hypocreomycetidae</taxon>
        <taxon>Hypocreales</taxon>
        <taxon>Hypocreaceae</taxon>
        <taxon>Cladobotryum</taxon>
    </lineage>
</organism>
<evidence type="ECO:0000313" key="3">
    <source>
        <dbReference type="EMBL" id="KAK5998824.1"/>
    </source>
</evidence>
<keyword evidence="1" id="KW-0732">Signal</keyword>
<dbReference type="Proteomes" id="UP001338125">
    <property type="component" value="Unassembled WGS sequence"/>
</dbReference>
<feature type="domain" description="SGNH hydrolase-type esterase" evidence="2">
    <location>
        <begin position="67"/>
        <end position="252"/>
    </location>
</feature>
<dbReference type="SUPFAM" id="SSF52266">
    <property type="entry name" value="SGNH hydrolase"/>
    <property type="match status" value="1"/>
</dbReference>
<dbReference type="InterPro" id="IPR036514">
    <property type="entry name" value="SGNH_hydro_sf"/>
</dbReference>
<dbReference type="PANTHER" id="PTHR30383:SF5">
    <property type="entry name" value="SGNH HYDROLASE-TYPE ESTERASE DOMAIN-CONTAINING PROTEIN"/>
    <property type="match status" value="1"/>
</dbReference>
<gene>
    <name evidence="3" type="ORF">PT974_01207</name>
</gene>
<dbReference type="Gene3D" id="3.40.50.1110">
    <property type="entry name" value="SGNH hydrolase"/>
    <property type="match status" value="1"/>
</dbReference>
<comment type="caution">
    <text evidence="3">The sequence shown here is derived from an EMBL/GenBank/DDBJ whole genome shotgun (WGS) entry which is preliminary data.</text>
</comment>
<evidence type="ECO:0000313" key="4">
    <source>
        <dbReference type="Proteomes" id="UP001338125"/>
    </source>
</evidence>